<dbReference type="GO" id="GO:0008999">
    <property type="term" value="F:protein-N-terminal-alanine acetyltransferase activity"/>
    <property type="evidence" value="ECO:0007669"/>
    <property type="project" value="TreeGrafter"/>
</dbReference>
<dbReference type="Gene3D" id="3.40.630.30">
    <property type="match status" value="1"/>
</dbReference>
<dbReference type="InterPro" id="IPR051908">
    <property type="entry name" value="Ribosomal_N-acetyltransferase"/>
</dbReference>
<dbReference type="InterPro" id="IPR016181">
    <property type="entry name" value="Acyl_CoA_acyltransferase"/>
</dbReference>
<dbReference type="Pfam" id="PF13302">
    <property type="entry name" value="Acetyltransf_3"/>
    <property type="match status" value="1"/>
</dbReference>
<dbReference type="OrthoDB" id="4453346at2"/>
<proteinExistence type="predicted"/>
<dbReference type="EMBL" id="LNSV01000021">
    <property type="protein sequence ID" value="KUH38778.1"/>
    <property type="molecule type" value="Genomic_DNA"/>
</dbReference>
<dbReference type="InterPro" id="IPR000182">
    <property type="entry name" value="GNAT_dom"/>
</dbReference>
<dbReference type="GO" id="GO:1990189">
    <property type="term" value="F:protein N-terminal-serine acetyltransferase activity"/>
    <property type="evidence" value="ECO:0007669"/>
    <property type="project" value="TreeGrafter"/>
</dbReference>
<dbReference type="STRING" id="936756.ATE80_10915"/>
<gene>
    <name evidence="2" type="ORF">ATE80_10915</name>
</gene>
<dbReference type="Proteomes" id="UP000054011">
    <property type="component" value="Unassembled WGS sequence"/>
</dbReference>
<accession>A0A124ECV7</accession>
<dbReference type="GO" id="GO:0005737">
    <property type="term" value="C:cytoplasm"/>
    <property type="evidence" value="ECO:0007669"/>
    <property type="project" value="TreeGrafter"/>
</dbReference>
<dbReference type="SUPFAM" id="SSF109854">
    <property type="entry name" value="DinB/YfiT-like putative metalloenzymes"/>
    <property type="match status" value="1"/>
</dbReference>
<comment type="caution">
    <text evidence="2">The sequence shown here is derived from an EMBL/GenBank/DDBJ whole genome shotgun (WGS) entry which is preliminary data.</text>
</comment>
<name>A0A124ECV7_9ACTN</name>
<dbReference type="RefSeq" id="WP_058941976.1">
    <property type="nucleotide sequence ID" value="NZ_LNSV01000021.1"/>
</dbReference>
<dbReference type="InterPro" id="IPR024344">
    <property type="entry name" value="MDMPI_metal-binding"/>
</dbReference>
<dbReference type="GO" id="GO:0046872">
    <property type="term" value="F:metal ion binding"/>
    <property type="evidence" value="ECO:0007669"/>
    <property type="project" value="InterPro"/>
</dbReference>
<evidence type="ECO:0000313" key="2">
    <source>
        <dbReference type="EMBL" id="KUH38778.1"/>
    </source>
</evidence>
<feature type="domain" description="N-acetyltransferase" evidence="1">
    <location>
        <begin position="199"/>
        <end position="358"/>
    </location>
</feature>
<dbReference type="PANTHER" id="PTHR43441:SF6">
    <property type="entry name" value="N-ACETYLTRANSFERASE DOMAIN-CONTAINING PROTEIN"/>
    <property type="match status" value="1"/>
</dbReference>
<evidence type="ECO:0000313" key="3">
    <source>
        <dbReference type="Proteomes" id="UP000054011"/>
    </source>
</evidence>
<dbReference type="Pfam" id="PF11716">
    <property type="entry name" value="MDMPI_N"/>
    <property type="match status" value="1"/>
</dbReference>
<evidence type="ECO:0000259" key="1">
    <source>
        <dbReference type="PROSITE" id="PS51186"/>
    </source>
</evidence>
<dbReference type="SUPFAM" id="SSF55729">
    <property type="entry name" value="Acyl-CoA N-acyltransferases (Nat)"/>
    <property type="match status" value="1"/>
</dbReference>
<dbReference type="Gene3D" id="1.20.120.450">
    <property type="entry name" value="dinb family like domain"/>
    <property type="match status" value="1"/>
</dbReference>
<organism evidence="2 3">
    <name type="scientific">Streptomyces kanasensis</name>
    <dbReference type="NCBI Taxonomy" id="936756"/>
    <lineage>
        <taxon>Bacteria</taxon>
        <taxon>Bacillati</taxon>
        <taxon>Actinomycetota</taxon>
        <taxon>Actinomycetes</taxon>
        <taxon>Kitasatosporales</taxon>
        <taxon>Streptomycetaceae</taxon>
        <taxon>Streptomyces</taxon>
    </lineage>
</organism>
<reference evidence="2 3" key="1">
    <citation type="submission" date="2015-11" db="EMBL/GenBank/DDBJ databases">
        <title>Genome-wide analysis reveals the secondary metabolome in Streptomyces kanasensis ZX01.</title>
        <authorList>
            <person name="Zhang G."/>
            <person name="Han L."/>
            <person name="Feng J."/>
            <person name="Zhang X."/>
        </authorList>
    </citation>
    <scope>NUCLEOTIDE SEQUENCE [LARGE SCALE GENOMIC DNA]</scope>
    <source>
        <strain evidence="2 3">ZX01</strain>
    </source>
</reference>
<dbReference type="PROSITE" id="PS51186">
    <property type="entry name" value="GNAT"/>
    <property type="match status" value="1"/>
</dbReference>
<protein>
    <recommendedName>
        <fullName evidence="1">N-acetyltransferase domain-containing protein</fullName>
    </recommendedName>
</protein>
<dbReference type="PANTHER" id="PTHR43441">
    <property type="entry name" value="RIBOSOMAL-PROTEIN-SERINE ACETYLTRANSFERASE"/>
    <property type="match status" value="1"/>
</dbReference>
<sequence>MGTTGAEDVDAAIGLATAALRAVADRDWSVPAARSEWSCRDVVVHLAQDFAGYAAQLAGRVAEGYVPFEVVPEPGTAPDGLVRLVEATGGLLAAAVFRAPRDLRAWHPYGHADGDGFAAMGVVEALVHTRDVVAALGAPDWRPPGPLCARAVERLFPQAPRDRDPWRTLLWATGRSGLGDLPRLRAWRWYADPIRSGRLVLCELSPDLAADLHGGGEGGFAWAAGGPAEGTRFAGGLVEQAHEAGAYQPGWGVYVIVRASDRRAVGGIGFHAAPDADGAVEIGYDVVESARGRGHATEALRALAAWAFSRPEARVLRATVEHGNVASHTVVGRAGFRPVGSGDGNVRYELRRGELRPG</sequence>
<dbReference type="AlphaFoldDB" id="A0A124ECV7"/>
<keyword evidence="3" id="KW-1185">Reference proteome</keyword>
<dbReference type="InterPro" id="IPR034660">
    <property type="entry name" value="DinB/YfiT-like"/>
</dbReference>